<sequence>MSFIKRTMASLGIGGIQVDTILDQEEVKAGEVITGTVYLKGGMVEQELRNVNVCLKQRYPRKDVDNGYSINTIAYVAILEGRVIQEREEISVPFELEVPLDAFITCPSLSIWVNTEADVVQAVDPVDHDDLWIRPCPLHQQIIHALNQIGFVSRQVDFEPNYNQKLGRFDHAQEWEFTPITPQMGKKFDELEFIFDFRDDHLCLWVTIDERSDLFSELLDVDEYRKKLIFNYQQSYSTDEISSMLTGLLKEWLEK</sequence>
<keyword evidence="2" id="KW-1185">Reference proteome</keyword>
<dbReference type="RefSeq" id="WP_345370218.1">
    <property type="nucleotide sequence ID" value="NZ_BAABJX010000020.1"/>
</dbReference>
<gene>
    <name evidence="1" type="ORF">GCM10023331_12840</name>
</gene>
<dbReference type="PANTHER" id="PTHR40053:SF1">
    <property type="entry name" value="SPORULATION-CONTROL PROTEIN SPO0M"/>
    <property type="match status" value="1"/>
</dbReference>
<evidence type="ECO:0000313" key="1">
    <source>
        <dbReference type="EMBL" id="GAA4829119.1"/>
    </source>
</evidence>
<reference evidence="2" key="1">
    <citation type="journal article" date="2019" name="Int. J. Syst. Evol. Microbiol.">
        <title>The Global Catalogue of Microorganisms (GCM) 10K type strain sequencing project: providing services to taxonomists for standard genome sequencing and annotation.</title>
        <authorList>
            <consortium name="The Broad Institute Genomics Platform"/>
            <consortium name="The Broad Institute Genome Sequencing Center for Infectious Disease"/>
            <person name="Wu L."/>
            <person name="Ma J."/>
        </authorList>
    </citation>
    <scope>NUCLEOTIDE SEQUENCE [LARGE SCALE GENOMIC DNA]</scope>
    <source>
        <strain evidence="2">JCM 18326</strain>
    </source>
</reference>
<dbReference type="EMBL" id="BAABJX010000020">
    <property type="protein sequence ID" value="GAA4829119.1"/>
    <property type="molecule type" value="Genomic_DNA"/>
</dbReference>
<dbReference type="InterPro" id="IPR009776">
    <property type="entry name" value="Spore_0_M"/>
</dbReference>
<name>A0ABP9DAC3_9BACT</name>
<proteinExistence type="predicted"/>
<accession>A0ABP9DAC3</accession>
<dbReference type="Proteomes" id="UP001500298">
    <property type="component" value="Unassembled WGS sequence"/>
</dbReference>
<organism evidence="1 2">
    <name type="scientific">Algivirga pacifica</name>
    <dbReference type="NCBI Taxonomy" id="1162670"/>
    <lineage>
        <taxon>Bacteria</taxon>
        <taxon>Pseudomonadati</taxon>
        <taxon>Bacteroidota</taxon>
        <taxon>Cytophagia</taxon>
        <taxon>Cytophagales</taxon>
        <taxon>Flammeovirgaceae</taxon>
        <taxon>Algivirga</taxon>
    </lineage>
</organism>
<comment type="caution">
    <text evidence="1">The sequence shown here is derived from an EMBL/GenBank/DDBJ whole genome shotgun (WGS) entry which is preliminary data.</text>
</comment>
<protein>
    <submittedName>
        <fullName evidence="1">Sporulation protein</fullName>
    </submittedName>
</protein>
<dbReference type="PANTHER" id="PTHR40053">
    <property type="entry name" value="SPORULATION-CONTROL PROTEIN SPO0M"/>
    <property type="match status" value="1"/>
</dbReference>
<dbReference type="Pfam" id="PF07070">
    <property type="entry name" value="Spo0M"/>
    <property type="match status" value="1"/>
</dbReference>
<evidence type="ECO:0000313" key="2">
    <source>
        <dbReference type="Proteomes" id="UP001500298"/>
    </source>
</evidence>